<evidence type="ECO:0000256" key="3">
    <source>
        <dbReference type="ARBA" id="ARBA00022833"/>
    </source>
</evidence>
<accession>A0A369IY65</accession>
<feature type="domain" description="MYND-type" evidence="5">
    <location>
        <begin position="420"/>
        <end position="459"/>
    </location>
</feature>
<evidence type="ECO:0000256" key="1">
    <source>
        <dbReference type="ARBA" id="ARBA00022723"/>
    </source>
</evidence>
<dbReference type="PROSITE" id="PS50865">
    <property type="entry name" value="ZF_MYND_2"/>
    <property type="match status" value="1"/>
</dbReference>
<dbReference type="EMBL" id="LUEZ02000096">
    <property type="protein sequence ID" value="RDB14658.1"/>
    <property type="molecule type" value="Genomic_DNA"/>
</dbReference>
<keyword evidence="1" id="KW-0479">Metal-binding</keyword>
<name>A0A369IY65_HYPMA</name>
<dbReference type="Proteomes" id="UP000076154">
    <property type="component" value="Unassembled WGS sequence"/>
</dbReference>
<sequence>MDPSRAVRKLRENPRKMIDAAHRGSLLELTEIANMWQEAPQVLSMGVLDVFFRHLDANTTPTNPERAIDRNSTIDRAFMSMVGLTKAGNFLTEHDDFGDAITKAWPGVFKWSAFFFAGRVQNKNAKPEMQKSTLDVISGTWYSLSRSEKARKAMNATKGSIEIATQMWVLEDRGKIPSVIDIPSASAALDTLLRDDTQAALDRVLAAAGGEPDNIVQLSLSRLRTSVNGPGIRDPAKTAIYLDLIGHLSRGQRHPLRHAFLHANTITLCTKVALSASQLLNQGGPPGLLDVMVASFGYLANYLESTEGFTWVTQAIQAGLLTAFVDCSPHFSKVDDEDRDTILTIVRDILPKYLVYRSVILAVDGTIRKLSEAPHNKRIMQSVAWGIWSKFHELALERYMVTIQAKALKGKGATCDNVKCHKVDSKNNFRKCASCSTTLYCSKECQVIAWKEGRHKAMCKMKQRERLEGKLQSISRSDSIFFHHLFTRDARNHLPRLRRLALKDYPGTTKTALVICIDYTVIPPKYSLIPLAKYEESLPDTRGSPNTEARNEALLERARENPGKFTIIQSKIANGEALQIVMTVVTGSFWEDRDNPWIEDENEAAEHGDDSLSGKTVDGVDMMMARMALNSFLRSQGEPETF</sequence>
<evidence type="ECO:0000313" key="7">
    <source>
        <dbReference type="Proteomes" id="UP000076154"/>
    </source>
</evidence>
<dbReference type="SUPFAM" id="SSF144232">
    <property type="entry name" value="HIT/MYND zinc finger-like"/>
    <property type="match status" value="1"/>
</dbReference>
<keyword evidence="3" id="KW-0862">Zinc</keyword>
<dbReference type="STRING" id="39966.A0A369IY65"/>
<keyword evidence="7" id="KW-1185">Reference proteome</keyword>
<evidence type="ECO:0000256" key="4">
    <source>
        <dbReference type="PROSITE-ProRule" id="PRU00134"/>
    </source>
</evidence>
<dbReference type="InParanoid" id="A0A369IY65"/>
<protein>
    <recommendedName>
        <fullName evidence="5">MYND-type domain-containing protein</fullName>
    </recommendedName>
</protein>
<dbReference type="AlphaFoldDB" id="A0A369IY65"/>
<organism evidence="6 7">
    <name type="scientific">Hypsizygus marmoreus</name>
    <name type="common">White beech mushroom</name>
    <name type="synonym">Agaricus marmoreus</name>
    <dbReference type="NCBI Taxonomy" id="39966"/>
    <lineage>
        <taxon>Eukaryota</taxon>
        <taxon>Fungi</taxon>
        <taxon>Dikarya</taxon>
        <taxon>Basidiomycota</taxon>
        <taxon>Agaricomycotina</taxon>
        <taxon>Agaricomycetes</taxon>
        <taxon>Agaricomycetidae</taxon>
        <taxon>Agaricales</taxon>
        <taxon>Tricholomatineae</taxon>
        <taxon>Lyophyllaceae</taxon>
        <taxon>Hypsizygus</taxon>
    </lineage>
</organism>
<evidence type="ECO:0000259" key="5">
    <source>
        <dbReference type="PROSITE" id="PS50865"/>
    </source>
</evidence>
<dbReference type="Gene3D" id="6.10.140.2220">
    <property type="match status" value="1"/>
</dbReference>
<evidence type="ECO:0000256" key="2">
    <source>
        <dbReference type="ARBA" id="ARBA00022771"/>
    </source>
</evidence>
<gene>
    <name evidence="6" type="ORF">Hypma_016492</name>
</gene>
<reference evidence="6" key="1">
    <citation type="submission" date="2018-04" db="EMBL/GenBank/DDBJ databases">
        <title>Whole genome sequencing of Hypsizygus marmoreus.</title>
        <authorList>
            <person name="Choi I.-G."/>
            <person name="Min B."/>
            <person name="Kim J.-G."/>
            <person name="Kim S."/>
            <person name="Oh Y.-L."/>
            <person name="Kong W.-S."/>
            <person name="Park H."/>
            <person name="Jeong J."/>
            <person name="Song E.-S."/>
        </authorList>
    </citation>
    <scope>NUCLEOTIDE SEQUENCE [LARGE SCALE GENOMIC DNA]</scope>
    <source>
        <strain evidence="6">51987-8</strain>
    </source>
</reference>
<dbReference type="InterPro" id="IPR002893">
    <property type="entry name" value="Znf_MYND"/>
</dbReference>
<dbReference type="Pfam" id="PF01753">
    <property type="entry name" value="zf-MYND"/>
    <property type="match status" value="1"/>
</dbReference>
<keyword evidence="2 4" id="KW-0863">Zinc-finger</keyword>
<evidence type="ECO:0000313" key="6">
    <source>
        <dbReference type="EMBL" id="RDB14658.1"/>
    </source>
</evidence>
<proteinExistence type="predicted"/>
<dbReference type="GO" id="GO:0008270">
    <property type="term" value="F:zinc ion binding"/>
    <property type="evidence" value="ECO:0007669"/>
    <property type="project" value="UniProtKB-KW"/>
</dbReference>
<comment type="caution">
    <text evidence="6">The sequence shown here is derived from an EMBL/GenBank/DDBJ whole genome shotgun (WGS) entry which is preliminary data.</text>
</comment>
<dbReference type="OrthoDB" id="3040823at2759"/>